<dbReference type="InterPro" id="IPR005900">
    <property type="entry name" value="6-phosphogluconolactonase_DevB"/>
</dbReference>
<keyword evidence="10" id="KW-1185">Reference proteome</keyword>
<evidence type="ECO:0000256" key="3">
    <source>
        <dbReference type="ARBA" id="ARBA00004961"/>
    </source>
</evidence>
<evidence type="ECO:0000256" key="1">
    <source>
        <dbReference type="ARBA" id="ARBA00000832"/>
    </source>
</evidence>
<dbReference type="InterPro" id="IPR006148">
    <property type="entry name" value="Glc/Gal-6P_isomerase"/>
</dbReference>
<dbReference type="Proteomes" id="UP000030428">
    <property type="component" value="Unassembled WGS sequence"/>
</dbReference>
<comment type="pathway">
    <text evidence="3 7">Carbohydrate degradation; pentose phosphate pathway; D-ribulose 5-phosphate from D-glucose 6-phosphate (oxidative stage): step 2/3.</text>
</comment>
<sequence length="220" mass="24414">MNTIQWQLLDDSEAVAHEACQRILTLSQEVIEQKGAFKIVLAGGSTPEQTYRLLKDTDSDWARWHIYYGDERCLPEDDADRNSVMASRAWLAHVPSTQIYSIPAQLGAETAAHRYTEIVKKALPFDMVLLGMGEDGHTASLFPGHPHPKDELVHAVFNAPKPPPERVSLSVAALCNTRELLLLVTGAAKREAVARWRQGENLPISQIQPATVLIDRAAFI</sequence>
<name>A0A4E0QTP9_9GAMM</name>
<evidence type="ECO:0000256" key="5">
    <source>
        <dbReference type="ARBA" id="ARBA00013198"/>
    </source>
</evidence>
<comment type="function">
    <text evidence="2 7">Hydrolysis of 6-phosphogluconolactone to 6-phosphogluconate.</text>
</comment>
<evidence type="ECO:0000259" key="8">
    <source>
        <dbReference type="Pfam" id="PF01182"/>
    </source>
</evidence>
<dbReference type="Pfam" id="PF01182">
    <property type="entry name" value="Glucosamine_iso"/>
    <property type="match status" value="1"/>
</dbReference>
<comment type="caution">
    <text evidence="9">The sequence shown here is derived from an EMBL/GenBank/DDBJ whole genome shotgun (WGS) entry which is preliminary data.</text>
</comment>
<proteinExistence type="inferred from homology"/>
<evidence type="ECO:0000256" key="7">
    <source>
        <dbReference type="RuleBase" id="RU365095"/>
    </source>
</evidence>
<evidence type="ECO:0000256" key="2">
    <source>
        <dbReference type="ARBA" id="ARBA00002681"/>
    </source>
</evidence>
<evidence type="ECO:0000313" key="10">
    <source>
        <dbReference type="Proteomes" id="UP000030428"/>
    </source>
</evidence>
<feature type="domain" description="Glucosamine/galactosamine-6-phosphate isomerase" evidence="8">
    <location>
        <begin position="11"/>
        <end position="210"/>
    </location>
</feature>
<dbReference type="EMBL" id="JSZA02000045">
    <property type="protein sequence ID" value="TGO03060.1"/>
    <property type="molecule type" value="Genomic_DNA"/>
</dbReference>
<accession>A0A4E0QTP9</accession>
<dbReference type="CDD" id="cd01400">
    <property type="entry name" value="6PGL"/>
    <property type="match status" value="1"/>
</dbReference>
<dbReference type="GO" id="GO:0017057">
    <property type="term" value="F:6-phosphogluconolactonase activity"/>
    <property type="evidence" value="ECO:0007669"/>
    <property type="project" value="UniProtKB-UniRule"/>
</dbReference>
<evidence type="ECO:0000256" key="4">
    <source>
        <dbReference type="ARBA" id="ARBA00010662"/>
    </source>
</evidence>
<dbReference type="Gene3D" id="3.40.50.1360">
    <property type="match status" value="1"/>
</dbReference>
<dbReference type="GO" id="GO:0006098">
    <property type="term" value="P:pentose-phosphate shunt"/>
    <property type="evidence" value="ECO:0007669"/>
    <property type="project" value="UniProtKB-UniPathway"/>
</dbReference>
<evidence type="ECO:0000313" key="9">
    <source>
        <dbReference type="EMBL" id="TGO03060.1"/>
    </source>
</evidence>
<keyword evidence="7" id="KW-0378">Hydrolase</keyword>
<reference evidence="9 10" key="1">
    <citation type="journal article" date="2016" name="Front. Microbiol.">
        <title>Single-Cell (Meta-)Genomics of a Dimorphic Candidatus Thiomargarita nelsonii Reveals Genomic Plasticity.</title>
        <authorList>
            <person name="Flood B.E."/>
            <person name="Fliss P."/>
            <person name="Jones D.S."/>
            <person name="Dick G.J."/>
            <person name="Jain S."/>
            <person name="Kaster A.K."/>
            <person name="Winkel M."/>
            <person name="Mussmann M."/>
            <person name="Bailey J."/>
        </authorList>
    </citation>
    <scope>NUCLEOTIDE SEQUENCE [LARGE SCALE GENOMIC DNA]</scope>
    <source>
        <strain evidence="9">Hydrate Ridge</strain>
    </source>
</reference>
<dbReference type="NCBIfam" id="TIGR01198">
    <property type="entry name" value="pgl"/>
    <property type="match status" value="1"/>
</dbReference>
<dbReference type="PANTHER" id="PTHR11054:SF0">
    <property type="entry name" value="6-PHOSPHOGLUCONOLACTONASE"/>
    <property type="match status" value="1"/>
</dbReference>
<dbReference type="UniPathway" id="UPA00115">
    <property type="reaction ID" value="UER00409"/>
</dbReference>
<dbReference type="SUPFAM" id="SSF100950">
    <property type="entry name" value="NagB/RpiA/CoA transferase-like"/>
    <property type="match status" value="1"/>
</dbReference>
<dbReference type="PANTHER" id="PTHR11054">
    <property type="entry name" value="6-PHOSPHOGLUCONOLACTONASE"/>
    <property type="match status" value="1"/>
</dbReference>
<dbReference type="InterPro" id="IPR039104">
    <property type="entry name" value="6PGL"/>
</dbReference>
<gene>
    <name evidence="7" type="primary">pgl</name>
    <name evidence="9" type="ORF">PN36_13570</name>
</gene>
<organism evidence="9 10">
    <name type="scientific">Candidatus Thiomargarita nelsonii</name>
    <dbReference type="NCBI Taxonomy" id="1003181"/>
    <lineage>
        <taxon>Bacteria</taxon>
        <taxon>Pseudomonadati</taxon>
        <taxon>Pseudomonadota</taxon>
        <taxon>Gammaproteobacteria</taxon>
        <taxon>Thiotrichales</taxon>
        <taxon>Thiotrichaceae</taxon>
        <taxon>Thiomargarita</taxon>
    </lineage>
</organism>
<comment type="catalytic activity">
    <reaction evidence="1 7">
        <text>6-phospho-D-glucono-1,5-lactone + H2O = 6-phospho-D-gluconate + H(+)</text>
        <dbReference type="Rhea" id="RHEA:12556"/>
        <dbReference type="ChEBI" id="CHEBI:15377"/>
        <dbReference type="ChEBI" id="CHEBI:15378"/>
        <dbReference type="ChEBI" id="CHEBI:57955"/>
        <dbReference type="ChEBI" id="CHEBI:58759"/>
        <dbReference type="EC" id="3.1.1.31"/>
    </reaction>
</comment>
<comment type="similarity">
    <text evidence="4 7">Belongs to the glucosamine/galactosamine-6-phosphate isomerase family. 6-phosphogluconolactonase subfamily.</text>
</comment>
<dbReference type="AlphaFoldDB" id="A0A4E0QTP9"/>
<protein>
    <recommendedName>
        <fullName evidence="6 7">6-phosphogluconolactonase</fullName>
        <shortName evidence="7">6PGL</shortName>
        <ecNumber evidence="5 7">3.1.1.31</ecNumber>
    </recommendedName>
</protein>
<dbReference type="GO" id="GO:0005975">
    <property type="term" value="P:carbohydrate metabolic process"/>
    <property type="evidence" value="ECO:0007669"/>
    <property type="project" value="UniProtKB-UniRule"/>
</dbReference>
<evidence type="ECO:0000256" key="6">
    <source>
        <dbReference type="ARBA" id="ARBA00020337"/>
    </source>
</evidence>
<dbReference type="InterPro" id="IPR037171">
    <property type="entry name" value="NagB/RpiA_transferase-like"/>
</dbReference>
<dbReference type="EC" id="3.1.1.31" evidence="5 7"/>